<organism evidence="1">
    <name type="scientific">Anguilla anguilla</name>
    <name type="common">European freshwater eel</name>
    <name type="synonym">Muraena anguilla</name>
    <dbReference type="NCBI Taxonomy" id="7936"/>
    <lineage>
        <taxon>Eukaryota</taxon>
        <taxon>Metazoa</taxon>
        <taxon>Chordata</taxon>
        <taxon>Craniata</taxon>
        <taxon>Vertebrata</taxon>
        <taxon>Euteleostomi</taxon>
        <taxon>Actinopterygii</taxon>
        <taxon>Neopterygii</taxon>
        <taxon>Teleostei</taxon>
        <taxon>Anguilliformes</taxon>
        <taxon>Anguillidae</taxon>
        <taxon>Anguilla</taxon>
    </lineage>
</organism>
<dbReference type="EMBL" id="GBXM01062507">
    <property type="protein sequence ID" value="JAH46070.1"/>
    <property type="molecule type" value="Transcribed_RNA"/>
</dbReference>
<protein>
    <submittedName>
        <fullName evidence="1">Uncharacterized protein</fullName>
    </submittedName>
</protein>
<name>A0A0E9SZG8_ANGAN</name>
<evidence type="ECO:0000313" key="1">
    <source>
        <dbReference type="EMBL" id="JAH46070.1"/>
    </source>
</evidence>
<proteinExistence type="predicted"/>
<accession>A0A0E9SZG8</accession>
<reference evidence="1" key="1">
    <citation type="submission" date="2014-11" db="EMBL/GenBank/DDBJ databases">
        <authorList>
            <person name="Amaro Gonzalez C."/>
        </authorList>
    </citation>
    <scope>NUCLEOTIDE SEQUENCE</scope>
</reference>
<sequence>MSEKCHFSSVHLRQATNHVATKFVFLVRIRR</sequence>
<dbReference type="AlphaFoldDB" id="A0A0E9SZG8"/>
<reference evidence="1" key="2">
    <citation type="journal article" date="2015" name="Fish Shellfish Immunol.">
        <title>Early steps in the European eel (Anguilla anguilla)-Vibrio vulnificus interaction in the gills: Role of the RtxA13 toxin.</title>
        <authorList>
            <person name="Callol A."/>
            <person name="Pajuelo D."/>
            <person name="Ebbesson L."/>
            <person name="Teles M."/>
            <person name="MacKenzie S."/>
            <person name="Amaro C."/>
        </authorList>
    </citation>
    <scope>NUCLEOTIDE SEQUENCE</scope>
</reference>